<dbReference type="OrthoDB" id="8018327at2"/>
<reference evidence="1 2" key="1">
    <citation type="submission" date="2016-10" db="EMBL/GenBank/DDBJ databases">
        <authorList>
            <person name="de Groot N.N."/>
        </authorList>
    </citation>
    <scope>NUCLEOTIDE SEQUENCE [LARGE SCALE GENOMIC DNA]</scope>
    <source>
        <strain evidence="1 2">NE2</strain>
    </source>
</reference>
<accession>A0A1I4D8E2</accession>
<organism evidence="1 2">
    <name type="scientific">Methylocapsa palsarum</name>
    <dbReference type="NCBI Taxonomy" id="1612308"/>
    <lineage>
        <taxon>Bacteria</taxon>
        <taxon>Pseudomonadati</taxon>
        <taxon>Pseudomonadota</taxon>
        <taxon>Alphaproteobacteria</taxon>
        <taxon>Hyphomicrobiales</taxon>
        <taxon>Beijerinckiaceae</taxon>
        <taxon>Methylocapsa</taxon>
    </lineage>
</organism>
<proteinExistence type="predicted"/>
<sequence length="130" mass="14387">MVSSGVCLILEDEPWTALDLADYASFSGYELAGPFSTFRDSLAYLENHTPTLADGTSISIIEKLTHKNVPFIIYSGYGRGHLTSTDFASYAWIEKPARAQEILSAAERLLMPSRGSYKSTQRFETDKLAP</sequence>
<dbReference type="AlphaFoldDB" id="A0A1I4D8E2"/>
<dbReference type="SUPFAM" id="SSF52172">
    <property type="entry name" value="CheY-like"/>
    <property type="match status" value="1"/>
</dbReference>
<dbReference type="Gene3D" id="3.40.50.2300">
    <property type="match status" value="1"/>
</dbReference>
<evidence type="ECO:0000313" key="2">
    <source>
        <dbReference type="Proteomes" id="UP000198755"/>
    </source>
</evidence>
<name>A0A1I4D8E2_9HYPH</name>
<dbReference type="InterPro" id="IPR011006">
    <property type="entry name" value="CheY-like_superfamily"/>
</dbReference>
<dbReference type="RefSeq" id="WP_139223744.1">
    <property type="nucleotide sequence ID" value="NZ_FOSN01000039.1"/>
</dbReference>
<dbReference type="EMBL" id="FOSN01000039">
    <property type="protein sequence ID" value="SFK88231.1"/>
    <property type="molecule type" value="Genomic_DNA"/>
</dbReference>
<feature type="non-terminal residue" evidence="1">
    <location>
        <position position="130"/>
    </location>
</feature>
<keyword evidence="2" id="KW-1185">Reference proteome</keyword>
<gene>
    <name evidence="1" type="ORF">SAMN05444581_1391</name>
</gene>
<evidence type="ECO:0000313" key="1">
    <source>
        <dbReference type="EMBL" id="SFK88231.1"/>
    </source>
</evidence>
<protein>
    <submittedName>
        <fullName evidence="1">CheY chemotaxis protein or a CheY-like REC (Receiver) domain</fullName>
    </submittedName>
</protein>
<dbReference type="Proteomes" id="UP000198755">
    <property type="component" value="Unassembled WGS sequence"/>
</dbReference>